<keyword evidence="13" id="KW-1185">Reference proteome</keyword>
<comment type="caution">
    <text evidence="12">The sequence shown here is derived from an EMBL/GenBank/DDBJ whole genome shotgun (WGS) entry which is preliminary data.</text>
</comment>
<evidence type="ECO:0000256" key="9">
    <source>
        <dbReference type="ARBA" id="ARBA00047816"/>
    </source>
</evidence>
<evidence type="ECO:0000256" key="5">
    <source>
        <dbReference type="ARBA" id="ARBA00022692"/>
    </source>
</evidence>
<comment type="function">
    <text evidence="1 10">Part of cytochrome c oxidase, its function is unknown.</text>
</comment>
<evidence type="ECO:0000256" key="10">
    <source>
        <dbReference type="PIRNR" id="PIRNR017385"/>
    </source>
</evidence>
<evidence type="ECO:0000256" key="2">
    <source>
        <dbReference type="ARBA" id="ARBA00004651"/>
    </source>
</evidence>
<evidence type="ECO:0000256" key="6">
    <source>
        <dbReference type="ARBA" id="ARBA00022967"/>
    </source>
</evidence>
<proteinExistence type="inferred from homology"/>
<evidence type="ECO:0000256" key="11">
    <source>
        <dbReference type="SAM" id="Phobius"/>
    </source>
</evidence>
<feature type="transmembrane region" description="Helical" evidence="11">
    <location>
        <begin position="41"/>
        <end position="62"/>
    </location>
</feature>
<dbReference type="Pfam" id="PF12270">
    <property type="entry name" value="Cyt_c_ox_IV"/>
    <property type="match status" value="1"/>
</dbReference>
<dbReference type="PIRSF" id="PIRSF017385">
    <property type="entry name" value="CtaF"/>
    <property type="match status" value="1"/>
</dbReference>
<keyword evidence="7 11" id="KW-1133">Transmembrane helix</keyword>
<evidence type="ECO:0000313" key="12">
    <source>
        <dbReference type="EMBL" id="MBM9433255.1"/>
    </source>
</evidence>
<keyword evidence="8 10" id="KW-0472">Membrane</keyword>
<dbReference type="Proteomes" id="UP000705983">
    <property type="component" value="Unassembled WGS sequence"/>
</dbReference>
<dbReference type="EMBL" id="JAFFJS010000003">
    <property type="protein sequence ID" value="MBM9433255.1"/>
    <property type="molecule type" value="Genomic_DNA"/>
</dbReference>
<keyword evidence="6 10" id="KW-1278">Translocase</keyword>
<evidence type="ECO:0000256" key="3">
    <source>
        <dbReference type="ARBA" id="ARBA00006870"/>
    </source>
</evidence>
<evidence type="ECO:0000256" key="4">
    <source>
        <dbReference type="ARBA" id="ARBA00022475"/>
    </source>
</evidence>
<feature type="transmembrane region" description="Helical" evidence="11">
    <location>
        <begin position="12"/>
        <end position="35"/>
    </location>
</feature>
<reference evidence="13" key="1">
    <citation type="submission" date="2021-02" db="EMBL/GenBank/DDBJ databases">
        <title>Leucobacter sp. CX169.</title>
        <authorList>
            <person name="Cheng Y."/>
        </authorList>
    </citation>
    <scope>NUCLEOTIDE SEQUENCE [LARGE SCALE GENOMIC DNA]</scope>
    <source>
        <strain evidence="13">JY899</strain>
    </source>
</reference>
<keyword evidence="4 10" id="KW-1003">Cell membrane</keyword>
<dbReference type="RefSeq" id="WP_187996613.1">
    <property type="nucleotide sequence ID" value="NZ_JACEXG010000003.1"/>
</dbReference>
<evidence type="ECO:0000256" key="8">
    <source>
        <dbReference type="ARBA" id="ARBA00023136"/>
    </source>
</evidence>
<comment type="similarity">
    <text evidence="3 10">Belongs to the cytochrome c oxidase bacterial subunit CtaF family.</text>
</comment>
<sequence length="142" mass="15434">MAKKEREQKALVIETVFFATPGTFFVLVSIAYAFVTDAEPIGTMALVGLAFMFFFVTGYLWLTSRRVDFRASDNEEGEIAEGAGEVGEFNPHSWWPLVAGIAATVVAGGFAVGWWLFGIGIVIGIIAVVGYAFENNRGVYAH</sequence>
<evidence type="ECO:0000256" key="1">
    <source>
        <dbReference type="ARBA" id="ARBA00002536"/>
    </source>
</evidence>
<feature type="transmembrane region" description="Helical" evidence="11">
    <location>
        <begin position="112"/>
        <end position="133"/>
    </location>
</feature>
<dbReference type="InterPro" id="IPR021050">
    <property type="entry name" value="Cyt_c_oxidase_su4_actinobac"/>
</dbReference>
<dbReference type="EC" id="7.1.1.9" evidence="10"/>
<keyword evidence="5 11" id="KW-0812">Transmembrane</keyword>
<organism evidence="12 13">
    <name type="scientific">Flaviflexus equikiangi</name>
    <dbReference type="NCBI Taxonomy" id="2758573"/>
    <lineage>
        <taxon>Bacteria</taxon>
        <taxon>Bacillati</taxon>
        <taxon>Actinomycetota</taxon>
        <taxon>Actinomycetes</taxon>
        <taxon>Actinomycetales</taxon>
        <taxon>Actinomycetaceae</taxon>
        <taxon>Flaviflexus</taxon>
    </lineage>
</organism>
<comment type="subunit">
    <text evidence="10">Associates with subunits I, II and III to form cytochrome c oxidase.</text>
</comment>
<protein>
    <recommendedName>
        <fullName evidence="10">Cytochrome c oxidase polypeptide 4</fullName>
        <ecNumber evidence="10">7.1.1.9</ecNumber>
    </recommendedName>
    <alternativeName>
        <fullName evidence="10">Cytochrome aa3 subunit 4</fullName>
    </alternativeName>
    <alternativeName>
        <fullName evidence="10">Cytochrome c oxidase polypeptide IV</fullName>
    </alternativeName>
</protein>
<comment type="subcellular location">
    <subcellularLocation>
        <location evidence="2">Cell membrane</location>
        <topology evidence="2">Multi-pass membrane protein</topology>
    </subcellularLocation>
</comment>
<accession>A0ABS2TF22</accession>
<gene>
    <name evidence="12" type="ORF">JVW63_06040</name>
</gene>
<evidence type="ECO:0000313" key="13">
    <source>
        <dbReference type="Proteomes" id="UP000705983"/>
    </source>
</evidence>
<evidence type="ECO:0000256" key="7">
    <source>
        <dbReference type="ARBA" id="ARBA00022989"/>
    </source>
</evidence>
<name>A0ABS2TF22_9ACTO</name>
<comment type="catalytic activity">
    <reaction evidence="9 10">
        <text>4 Fe(II)-[cytochrome c] + O2 + 8 H(+)(in) = 4 Fe(III)-[cytochrome c] + 2 H2O + 4 H(+)(out)</text>
        <dbReference type="Rhea" id="RHEA:11436"/>
        <dbReference type="Rhea" id="RHEA-COMP:10350"/>
        <dbReference type="Rhea" id="RHEA-COMP:14399"/>
        <dbReference type="ChEBI" id="CHEBI:15377"/>
        <dbReference type="ChEBI" id="CHEBI:15378"/>
        <dbReference type="ChEBI" id="CHEBI:15379"/>
        <dbReference type="ChEBI" id="CHEBI:29033"/>
        <dbReference type="ChEBI" id="CHEBI:29034"/>
        <dbReference type="EC" id="7.1.1.9"/>
    </reaction>
</comment>